<dbReference type="InterPro" id="IPR053183">
    <property type="entry name" value="ASL1"/>
</dbReference>
<dbReference type="InterPro" id="IPR024655">
    <property type="entry name" value="Asl1_glyco_hydro_catalytic"/>
</dbReference>
<dbReference type="GeneID" id="93557937"/>
<dbReference type="AlphaFoldDB" id="G5ST49"/>
<evidence type="ECO:0000313" key="3">
    <source>
        <dbReference type="EMBL" id="EHG99604.1"/>
    </source>
</evidence>
<dbReference type="RefSeq" id="WP_008621139.1">
    <property type="nucleotide sequence ID" value="NZ_JH376607.1"/>
</dbReference>
<sequence>MKTQLLTFALALALGQTAIAENTTQKIEQVTSSVTLSEDVDYIVTGTTPFATPGSINITNTEHAVVILENLRPSEALSYLSFIKINGEPAVNDENCQVKMYAHGAIIFPYSKDIKPLTVYSEPNFGGESVNDFGLENSNGYMNTLSTAKLNNRIRSFKLKRGYMVTFSNNPGGKGYSRCFVADKEDLEFAELPMELDHRISSYRVFKWHNFQKKGIASDASEEIVNALKVTWCYDWGQGNASREPDCEWVPHHIYEDWPSVSTCGKVTQSCHMQTNNEPGNSADDHPQSVETVLNNWENLMATGMRLCSPSSHDGSLSWLEQFMTEIDKRGWRCDILDMHCYWPEWNLNNQLKGYYDKYKRPIWVSEFVWGASWNNNGIFATDRSFSIENQQKNYDVMSKVLTNWNSFDYVERYAYWNSEADCSKLYKYGKDGNPSEISILGKWYGEMNSGMGYRKSYEFVPKVVYSTPSGLTLEYTERTRKLALNWEYKNNMGFTDSTLLEMRLDDGEWQTLQKYEAPDKNSYAYNEVFPEDFKRGTYTYRVRNFDMDGNVRSTDEVQLSLVAAKGEPGFQYGTLEISDTQEFNTEFDAIGEDEKPAVFAGLLSYNDSKVVPVNTVVSVLSDKFSFWAFPWNEGDYEQTITEPETTDFMVLRKGAHQIGDITMEVGESASKIKNDTTWISFATPFPEGVTPVVIANVLSRYKAYPYVVKVWDITNKGFAVKLARQAAVDETTSTFAGQDIFYVAATPGTAKMEDGKILTVGRNTEDKVDGRRAREVNLVDETGNAIGLFSPIMLFGPQTNNYDCASVYRISSYTTDESNTDIKDVPATTGVKIIRQKDKTNETIKEIDNATNNGDIMGWIAVSSPKEGESGIKGTIGSAPFKVFVRDGHVIVDGTDNYRIYAISGQQVPRTARLSRGIYVVKAGSHSVKVMVP</sequence>
<keyword evidence="1" id="KW-0732">Signal</keyword>
<dbReference type="STRING" id="762968.HMPREF9441_02549"/>
<dbReference type="Gene3D" id="3.20.20.80">
    <property type="entry name" value="Glycosidases"/>
    <property type="match status" value="1"/>
</dbReference>
<dbReference type="OrthoDB" id="9809583at2"/>
<feature type="signal peptide" evidence="1">
    <location>
        <begin position="1"/>
        <end position="20"/>
    </location>
</feature>
<dbReference type="PANTHER" id="PTHR34154">
    <property type="entry name" value="ALKALI-SENSITIVE LINKAGE PROTEIN 1"/>
    <property type="match status" value="1"/>
</dbReference>
<dbReference type="InterPro" id="IPR017853">
    <property type="entry name" value="GH"/>
</dbReference>
<evidence type="ECO:0000256" key="1">
    <source>
        <dbReference type="SAM" id="SignalP"/>
    </source>
</evidence>
<evidence type="ECO:0000313" key="4">
    <source>
        <dbReference type="Proteomes" id="UP000003598"/>
    </source>
</evidence>
<dbReference type="PANTHER" id="PTHR34154:SF3">
    <property type="entry name" value="ALKALI-SENSITIVE LINKAGE PROTEIN 1"/>
    <property type="match status" value="1"/>
</dbReference>
<evidence type="ECO:0000259" key="2">
    <source>
        <dbReference type="Pfam" id="PF11790"/>
    </source>
</evidence>
<feature type="domain" description="Asl1-like glycosyl hydrolase catalytic" evidence="2">
    <location>
        <begin position="226"/>
        <end position="445"/>
    </location>
</feature>
<reference evidence="3 4" key="1">
    <citation type="submission" date="2011-03" db="EMBL/GenBank/DDBJ databases">
        <authorList>
            <person name="Weinstock G."/>
            <person name="Sodergren E."/>
            <person name="Clifton S."/>
            <person name="Fulton L."/>
            <person name="Fulton B."/>
            <person name="Courtney L."/>
            <person name="Fronick C."/>
            <person name="Harrison M."/>
            <person name="Strong C."/>
            <person name="Farmer C."/>
            <person name="Delahaunty K."/>
            <person name="Markovic C."/>
            <person name="Hall O."/>
            <person name="Minx P."/>
            <person name="Tomlinson C."/>
            <person name="Mitreva M."/>
            <person name="Hou S."/>
            <person name="Chen J."/>
            <person name="Wollam A."/>
            <person name="Pepin K.H."/>
            <person name="Johnson M."/>
            <person name="Bhonagiri V."/>
            <person name="Zhang X."/>
            <person name="Suruliraj S."/>
            <person name="Warren W."/>
            <person name="Chinwalla A."/>
            <person name="Mardis E.R."/>
            <person name="Wilson R.K."/>
        </authorList>
    </citation>
    <scope>NUCLEOTIDE SEQUENCE [LARGE SCALE GENOMIC DNA]</scope>
    <source>
        <strain evidence="3 4">YIT 11840</strain>
    </source>
</reference>
<dbReference type="Proteomes" id="UP000003598">
    <property type="component" value="Unassembled WGS sequence"/>
</dbReference>
<dbReference type="eggNOG" id="COG1595">
    <property type="taxonomic scope" value="Bacteria"/>
</dbReference>
<accession>G5ST49</accession>
<gene>
    <name evidence="3" type="ORF">HMPREF9441_02549</name>
</gene>
<keyword evidence="4" id="KW-1185">Reference proteome</keyword>
<dbReference type="Gene3D" id="2.60.20.10">
    <property type="entry name" value="Crystallins"/>
    <property type="match status" value="1"/>
</dbReference>
<organism evidence="3 4">
    <name type="scientific">Paraprevotella clara YIT 11840</name>
    <dbReference type="NCBI Taxonomy" id="762968"/>
    <lineage>
        <taxon>Bacteria</taxon>
        <taxon>Pseudomonadati</taxon>
        <taxon>Bacteroidota</taxon>
        <taxon>Bacteroidia</taxon>
        <taxon>Bacteroidales</taxon>
        <taxon>Prevotellaceae</taxon>
        <taxon>Paraprevotella</taxon>
    </lineage>
</organism>
<dbReference type="SUPFAM" id="SSF51445">
    <property type="entry name" value="(Trans)glycosidases"/>
    <property type="match status" value="1"/>
</dbReference>
<dbReference type="EMBL" id="AFFY01000035">
    <property type="protein sequence ID" value="EHG99604.1"/>
    <property type="molecule type" value="Genomic_DNA"/>
</dbReference>
<feature type="chain" id="PRO_5003484547" description="Asl1-like glycosyl hydrolase catalytic domain-containing protein" evidence="1">
    <location>
        <begin position="21"/>
        <end position="934"/>
    </location>
</feature>
<proteinExistence type="predicted"/>
<dbReference type="HOGENOM" id="CLU_315855_0_0_10"/>
<protein>
    <recommendedName>
        <fullName evidence="2">Asl1-like glycosyl hydrolase catalytic domain-containing protein</fullName>
    </recommendedName>
</protein>
<dbReference type="Pfam" id="PF11790">
    <property type="entry name" value="Glyco_hydro_cc"/>
    <property type="match status" value="1"/>
</dbReference>
<comment type="caution">
    <text evidence="3">The sequence shown here is derived from an EMBL/GenBank/DDBJ whole genome shotgun (WGS) entry which is preliminary data.</text>
</comment>
<name>G5ST49_9BACT</name>
<dbReference type="PATRIC" id="fig|762968.3.peg.2274"/>